<proteinExistence type="predicted"/>
<dbReference type="EMBL" id="KN881675">
    <property type="protein sequence ID" value="KIY50547.1"/>
    <property type="molecule type" value="Genomic_DNA"/>
</dbReference>
<feature type="region of interest" description="Disordered" evidence="4">
    <location>
        <begin position="1"/>
        <end position="20"/>
    </location>
</feature>
<dbReference type="PANTHER" id="PTHR46347:SF1">
    <property type="entry name" value="RING_FYVE_PHD ZINC FINGER SUPERFAMILY PROTEIN"/>
    <property type="match status" value="1"/>
</dbReference>
<keyword evidence="1" id="KW-0479">Metal-binding</keyword>
<dbReference type="GO" id="GO:0008270">
    <property type="term" value="F:zinc ion binding"/>
    <property type="evidence" value="ECO:0007669"/>
    <property type="project" value="UniProtKB-KW"/>
</dbReference>
<dbReference type="AlphaFoldDB" id="A0A0D7AGI9"/>
<dbReference type="Pfam" id="PF12906">
    <property type="entry name" value="RINGv"/>
    <property type="match status" value="1"/>
</dbReference>
<evidence type="ECO:0000259" key="6">
    <source>
        <dbReference type="PROSITE" id="PS51292"/>
    </source>
</evidence>
<evidence type="ECO:0000256" key="2">
    <source>
        <dbReference type="ARBA" id="ARBA00022771"/>
    </source>
</evidence>
<dbReference type="OrthoDB" id="264354at2759"/>
<keyword evidence="5" id="KW-1133">Transmembrane helix</keyword>
<sequence length="285" mass="32081">MPAVDAEKQQPAPNAQEDDGPQCRICLDGADADPALGRLIRPCRCKGSMSYVHLGCLERWRLSSTDRSAFYKCQQCGYHYRYSRTRIAAIARNPLVVGSLSAVAFTTLVILSSFVTTFFMSSLINDEDNLSGIYFYWSPYSVGRELVRAMLRILQEGELADVLDEMHFTERLSSFGRHRKPNYSPPGILSSLIRRFLLGLPIIGAGSLVQMMLTMPVMGPLHWIARYRGNRRARDERGRDIATIVVVGLVLLGTFRAFYEVYLYIRSLIDRALARAGDAILEPTF</sequence>
<dbReference type="PANTHER" id="PTHR46347">
    <property type="entry name" value="RING/FYVE/PHD ZINC FINGER SUPERFAMILY PROTEIN"/>
    <property type="match status" value="1"/>
</dbReference>
<dbReference type="Gene3D" id="3.30.40.10">
    <property type="entry name" value="Zinc/RING finger domain, C3HC4 (zinc finger)"/>
    <property type="match status" value="1"/>
</dbReference>
<evidence type="ECO:0000313" key="8">
    <source>
        <dbReference type="Proteomes" id="UP000054144"/>
    </source>
</evidence>
<feature type="transmembrane region" description="Helical" evidence="5">
    <location>
        <begin position="95"/>
        <end position="120"/>
    </location>
</feature>
<dbReference type="InterPro" id="IPR011016">
    <property type="entry name" value="Znf_RING-CH"/>
</dbReference>
<accession>A0A0D7AGI9</accession>
<name>A0A0D7AGI9_9AGAR</name>
<evidence type="ECO:0000256" key="4">
    <source>
        <dbReference type="SAM" id="MobiDB-lite"/>
    </source>
</evidence>
<keyword evidence="3" id="KW-0862">Zinc</keyword>
<feature type="transmembrane region" description="Helical" evidence="5">
    <location>
        <begin position="241"/>
        <end position="259"/>
    </location>
</feature>
<keyword evidence="2" id="KW-0863">Zinc-finger</keyword>
<keyword evidence="8" id="KW-1185">Reference proteome</keyword>
<gene>
    <name evidence="7" type="ORF">FISHEDRAFT_38881</name>
</gene>
<dbReference type="InterPro" id="IPR013083">
    <property type="entry name" value="Znf_RING/FYVE/PHD"/>
</dbReference>
<evidence type="ECO:0000313" key="7">
    <source>
        <dbReference type="EMBL" id="KIY50547.1"/>
    </source>
</evidence>
<dbReference type="SMART" id="SM00744">
    <property type="entry name" value="RINGv"/>
    <property type="match status" value="1"/>
</dbReference>
<organism evidence="7 8">
    <name type="scientific">Fistulina hepatica ATCC 64428</name>
    <dbReference type="NCBI Taxonomy" id="1128425"/>
    <lineage>
        <taxon>Eukaryota</taxon>
        <taxon>Fungi</taxon>
        <taxon>Dikarya</taxon>
        <taxon>Basidiomycota</taxon>
        <taxon>Agaricomycotina</taxon>
        <taxon>Agaricomycetes</taxon>
        <taxon>Agaricomycetidae</taxon>
        <taxon>Agaricales</taxon>
        <taxon>Fistulinaceae</taxon>
        <taxon>Fistulina</taxon>
    </lineage>
</organism>
<protein>
    <recommendedName>
        <fullName evidence="6">RING-CH-type domain-containing protein</fullName>
    </recommendedName>
</protein>
<keyword evidence="5" id="KW-0812">Transmembrane</keyword>
<dbReference type="PROSITE" id="PS51292">
    <property type="entry name" value="ZF_RING_CH"/>
    <property type="match status" value="1"/>
</dbReference>
<feature type="domain" description="RING-CH-type" evidence="6">
    <location>
        <begin position="15"/>
        <end position="83"/>
    </location>
</feature>
<evidence type="ECO:0000256" key="5">
    <source>
        <dbReference type="SAM" id="Phobius"/>
    </source>
</evidence>
<evidence type="ECO:0000256" key="1">
    <source>
        <dbReference type="ARBA" id="ARBA00022723"/>
    </source>
</evidence>
<dbReference type="SUPFAM" id="SSF57850">
    <property type="entry name" value="RING/U-box"/>
    <property type="match status" value="1"/>
</dbReference>
<dbReference type="Proteomes" id="UP000054144">
    <property type="component" value="Unassembled WGS sequence"/>
</dbReference>
<feature type="transmembrane region" description="Helical" evidence="5">
    <location>
        <begin position="196"/>
        <end position="221"/>
    </location>
</feature>
<keyword evidence="5" id="KW-0472">Membrane</keyword>
<dbReference type="CDD" id="cd16495">
    <property type="entry name" value="RING_CH-C4HC3_MARCH"/>
    <property type="match status" value="1"/>
</dbReference>
<reference evidence="7 8" key="1">
    <citation type="journal article" date="2015" name="Fungal Genet. Biol.">
        <title>Evolution of novel wood decay mechanisms in Agaricales revealed by the genome sequences of Fistulina hepatica and Cylindrobasidium torrendii.</title>
        <authorList>
            <person name="Floudas D."/>
            <person name="Held B.W."/>
            <person name="Riley R."/>
            <person name="Nagy L.G."/>
            <person name="Koehler G."/>
            <person name="Ransdell A.S."/>
            <person name="Younus H."/>
            <person name="Chow J."/>
            <person name="Chiniquy J."/>
            <person name="Lipzen A."/>
            <person name="Tritt A."/>
            <person name="Sun H."/>
            <person name="Haridas S."/>
            <person name="LaButti K."/>
            <person name="Ohm R.A."/>
            <person name="Kues U."/>
            <person name="Blanchette R.A."/>
            <person name="Grigoriev I.V."/>
            <person name="Minto R.E."/>
            <person name="Hibbett D.S."/>
        </authorList>
    </citation>
    <scope>NUCLEOTIDE SEQUENCE [LARGE SCALE GENOMIC DNA]</scope>
    <source>
        <strain evidence="7 8">ATCC 64428</strain>
    </source>
</reference>
<evidence type="ECO:0000256" key="3">
    <source>
        <dbReference type="ARBA" id="ARBA00022833"/>
    </source>
</evidence>